<evidence type="ECO:0000256" key="5">
    <source>
        <dbReference type="ARBA" id="ARBA00023136"/>
    </source>
</evidence>
<evidence type="ECO:0000256" key="4">
    <source>
        <dbReference type="ARBA" id="ARBA00022989"/>
    </source>
</evidence>
<comment type="subcellular location">
    <subcellularLocation>
        <location evidence="1">Membrane</location>
        <topology evidence="1">Multi-pass membrane protein</topology>
    </subcellularLocation>
</comment>
<feature type="transmembrane region" description="Helical" evidence="6">
    <location>
        <begin position="7"/>
        <end position="29"/>
    </location>
</feature>
<dbReference type="InterPro" id="IPR007267">
    <property type="entry name" value="GtrA_DPMS_TM"/>
</dbReference>
<evidence type="ECO:0000313" key="8">
    <source>
        <dbReference type="EMBL" id="RFC65683.1"/>
    </source>
</evidence>
<dbReference type="AlphaFoldDB" id="A0A371X8Y5"/>
<dbReference type="RefSeq" id="WP_116625055.1">
    <property type="nucleotide sequence ID" value="NZ_QURN01000014.1"/>
</dbReference>
<proteinExistence type="inferred from homology"/>
<evidence type="ECO:0000256" key="2">
    <source>
        <dbReference type="ARBA" id="ARBA00009399"/>
    </source>
</evidence>
<dbReference type="PANTHER" id="PTHR38459">
    <property type="entry name" value="PROPHAGE BACTOPRENOL-LINKED GLUCOSE TRANSLOCASE HOMOLOG"/>
    <property type="match status" value="1"/>
</dbReference>
<dbReference type="EMBL" id="QURN01000014">
    <property type="protein sequence ID" value="RFC65683.1"/>
    <property type="molecule type" value="Genomic_DNA"/>
</dbReference>
<evidence type="ECO:0000313" key="9">
    <source>
        <dbReference type="Proteomes" id="UP000262379"/>
    </source>
</evidence>
<comment type="caution">
    <text evidence="8">The sequence shown here is derived from an EMBL/GenBank/DDBJ whole genome shotgun (WGS) entry which is preliminary data.</text>
</comment>
<reference evidence="9" key="1">
    <citation type="submission" date="2018-08" db="EMBL/GenBank/DDBJ databases">
        <authorList>
            <person name="Im W.T."/>
        </authorList>
    </citation>
    <scope>NUCLEOTIDE SEQUENCE [LARGE SCALE GENOMIC DNA]</scope>
    <source>
        <strain evidence="9">LA-28</strain>
    </source>
</reference>
<name>A0A371X8Y5_9HYPH</name>
<gene>
    <name evidence="8" type="ORF">DY251_16710</name>
</gene>
<comment type="similarity">
    <text evidence="2">Belongs to the GtrA family.</text>
</comment>
<feature type="transmembrane region" description="Helical" evidence="6">
    <location>
        <begin position="41"/>
        <end position="58"/>
    </location>
</feature>
<keyword evidence="9" id="KW-1185">Reference proteome</keyword>
<dbReference type="InterPro" id="IPR051401">
    <property type="entry name" value="GtrA_CellWall_Glycosyl"/>
</dbReference>
<organism evidence="8 9">
    <name type="scientific">Mesorhizobium denitrificans</name>
    <dbReference type="NCBI Taxonomy" id="2294114"/>
    <lineage>
        <taxon>Bacteria</taxon>
        <taxon>Pseudomonadati</taxon>
        <taxon>Pseudomonadota</taxon>
        <taxon>Alphaproteobacteria</taxon>
        <taxon>Hyphomicrobiales</taxon>
        <taxon>Phyllobacteriaceae</taxon>
        <taxon>Mesorhizobium</taxon>
    </lineage>
</organism>
<dbReference type="Proteomes" id="UP000262379">
    <property type="component" value="Unassembled WGS sequence"/>
</dbReference>
<evidence type="ECO:0000256" key="6">
    <source>
        <dbReference type="SAM" id="Phobius"/>
    </source>
</evidence>
<feature type="transmembrane region" description="Helical" evidence="6">
    <location>
        <begin position="70"/>
        <end position="88"/>
    </location>
</feature>
<feature type="domain" description="GtrA/DPMS transmembrane" evidence="7">
    <location>
        <begin position="9"/>
        <end position="123"/>
    </location>
</feature>
<accession>A0A371X8Y5</accession>
<dbReference type="PANTHER" id="PTHR38459:SF1">
    <property type="entry name" value="PROPHAGE BACTOPRENOL-LINKED GLUCOSE TRANSLOCASE HOMOLOG"/>
    <property type="match status" value="1"/>
</dbReference>
<dbReference type="GO" id="GO:0005886">
    <property type="term" value="C:plasma membrane"/>
    <property type="evidence" value="ECO:0007669"/>
    <property type="project" value="TreeGrafter"/>
</dbReference>
<protein>
    <submittedName>
        <fullName evidence="8">GtrA family protein</fullName>
    </submittedName>
</protein>
<keyword evidence="3 6" id="KW-0812">Transmembrane</keyword>
<evidence type="ECO:0000256" key="3">
    <source>
        <dbReference type="ARBA" id="ARBA00022692"/>
    </source>
</evidence>
<dbReference type="GO" id="GO:0000271">
    <property type="term" value="P:polysaccharide biosynthetic process"/>
    <property type="evidence" value="ECO:0007669"/>
    <property type="project" value="InterPro"/>
</dbReference>
<sequence>MKSRARLVRFGISGAFTTVAYFLASNALHYGLDISASTSSALSYAMAVVLSYLLQSMFTFQTKNHSSQQVTRFAVVTLAGLAVSWGLVKALTGYMNQPAWVSTIAVCIVIPLLNYVLFHIWVFVQPDAKARVR</sequence>
<evidence type="ECO:0000256" key="1">
    <source>
        <dbReference type="ARBA" id="ARBA00004141"/>
    </source>
</evidence>
<keyword evidence="4 6" id="KW-1133">Transmembrane helix</keyword>
<dbReference type="Pfam" id="PF04138">
    <property type="entry name" value="GtrA_DPMS_TM"/>
    <property type="match status" value="1"/>
</dbReference>
<feature type="transmembrane region" description="Helical" evidence="6">
    <location>
        <begin position="100"/>
        <end position="124"/>
    </location>
</feature>
<keyword evidence="5 6" id="KW-0472">Membrane</keyword>
<evidence type="ECO:0000259" key="7">
    <source>
        <dbReference type="Pfam" id="PF04138"/>
    </source>
</evidence>